<accession>A0ABT1RSG5</accession>
<evidence type="ECO:0000256" key="2">
    <source>
        <dbReference type="SAM" id="Phobius"/>
    </source>
</evidence>
<feature type="compositionally biased region" description="Basic residues" evidence="1">
    <location>
        <begin position="261"/>
        <end position="272"/>
    </location>
</feature>
<protein>
    <recommendedName>
        <fullName evidence="6">SHOCT domain-containing protein</fullName>
    </recommendedName>
</protein>
<name>A0ABT1RSG5_9FIRM</name>
<keyword evidence="2" id="KW-0812">Transmembrane</keyword>
<feature type="region of interest" description="Disordered" evidence="1">
    <location>
        <begin position="261"/>
        <end position="304"/>
    </location>
</feature>
<reference evidence="4 5" key="1">
    <citation type="submission" date="2022-06" db="EMBL/GenBank/DDBJ databases">
        <title>Isolation of gut microbiota from human fecal samples.</title>
        <authorList>
            <person name="Pamer E.G."/>
            <person name="Barat B."/>
            <person name="Waligurski E."/>
            <person name="Medina S."/>
            <person name="Paddock L."/>
            <person name="Mostad J."/>
        </authorList>
    </citation>
    <scope>NUCLEOTIDE SEQUENCE [LARGE SCALE GENOMIC DNA]</scope>
    <source>
        <strain evidence="4 5">SL.3.17</strain>
    </source>
</reference>
<evidence type="ECO:0000313" key="4">
    <source>
        <dbReference type="EMBL" id="MCQ4638136.1"/>
    </source>
</evidence>
<keyword evidence="5" id="KW-1185">Reference proteome</keyword>
<evidence type="ECO:0000256" key="1">
    <source>
        <dbReference type="SAM" id="MobiDB-lite"/>
    </source>
</evidence>
<keyword evidence="2" id="KW-1133">Transmembrane helix</keyword>
<dbReference type="RefSeq" id="WP_256133330.1">
    <property type="nucleotide sequence ID" value="NZ_JANFXK010000021.1"/>
</dbReference>
<feature type="chain" id="PRO_5046939713" description="SHOCT domain-containing protein" evidence="3">
    <location>
        <begin position="25"/>
        <end position="368"/>
    </location>
</feature>
<gene>
    <name evidence="4" type="ORF">NE619_15480</name>
</gene>
<comment type="caution">
    <text evidence="4">The sequence shown here is derived from an EMBL/GenBank/DDBJ whole genome shotgun (WGS) entry which is preliminary data.</text>
</comment>
<evidence type="ECO:0008006" key="6">
    <source>
        <dbReference type="Google" id="ProtNLM"/>
    </source>
</evidence>
<organism evidence="4 5">
    <name type="scientific">Anaerovorax odorimutans</name>
    <dbReference type="NCBI Taxonomy" id="109327"/>
    <lineage>
        <taxon>Bacteria</taxon>
        <taxon>Bacillati</taxon>
        <taxon>Bacillota</taxon>
        <taxon>Clostridia</taxon>
        <taxon>Peptostreptococcales</taxon>
        <taxon>Anaerovoracaceae</taxon>
        <taxon>Anaerovorax</taxon>
    </lineage>
</organism>
<feature type="compositionally biased region" description="Basic and acidic residues" evidence="1">
    <location>
        <begin position="286"/>
        <end position="302"/>
    </location>
</feature>
<dbReference type="EMBL" id="JANFXK010000021">
    <property type="protein sequence ID" value="MCQ4638136.1"/>
    <property type="molecule type" value="Genomic_DNA"/>
</dbReference>
<evidence type="ECO:0000256" key="3">
    <source>
        <dbReference type="SAM" id="SignalP"/>
    </source>
</evidence>
<feature type="signal peptide" evidence="3">
    <location>
        <begin position="1"/>
        <end position="24"/>
    </location>
</feature>
<dbReference type="Proteomes" id="UP001524502">
    <property type="component" value="Unassembled WGS sequence"/>
</dbReference>
<keyword evidence="3" id="KW-0732">Signal</keyword>
<evidence type="ECO:0000313" key="5">
    <source>
        <dbReference type="Proteomes" id="UP001524502"/>
    </source>
</evidence>
<sequence length="368" mass="41482">MRKLRILFSLFVIMLLAAPFSYGAKQSFGDGKIEVDMPDGWQVVDEADYESVVRAVCGCTQETAAGYMEYFHSIMMAEDPSADPKAMMQLLYTTEYEEDRQADFNEYSREELEDFCRDEDGKTVLQDAILFLTFGAPEIGDEFEVLSTDWGNFIHAQVRERTDSPGAYIYHQVYFTMRDSAVITFCLTTNGPPAKKSLQDMESAVTSFSDSGWYDSYTVYGEDDGDYEDYDYGTDGDVWTSFIVIAIILVIGGGLAAQKKRGMSSSRMRRAASNKGQGGGQQQSDRSMDRHTAFSSSETEKKGRIKIPKMKSVKADGKMVQVRNESTGRAKTPDESYMESLRTLLDSGLLTKEEYQDMIEAHNRNKRI</sequence>
<feature type="transmembrane region" description="Helical" evidence="2">
    <location>
        <begin position="238"/>
        <end position="257"/>
    </location>
</feature>
<proteinExistence type="predicted"/>
<keyword evidence="2" id="KW-0472">Membrane</keyword>